<feature type="compositionally biased region" description="Polar residues" evidence="6">
    <location>
        <begin position="366"/>
        <end position="388"/>
    </location>
</feature>
<feature type="region of interest" description="Disordered" evidence="6">
    <location>
        <begin position="456"/>
        <end position="528"/>
    </location>
</feature>
<evidence type="ECO:0000256" key="2">
    <source>
        <dbReference type="ARBA" id="ARBA00022771"/>
    </source>
</evidence>
<feature type="region of interest" description="Disordered" evidence="6">
    <location>
        <begin position="325"/>
        <end position="400"/>
    </location>
</feature>
<dbReference type="Proteomes" id="UP000092321">
    <property type="component" value="Unassembled WGS sequence"/>
</dbReference>
<keyword evidence="2" id="KW-0863">Zinc-finger</keyword>
<organism evidence="8 9">
    <name type="scientific">Hanseniaspora valbyensis NRRL Y-1626</name>
    <dbReference type="NCBI Taxonomy" id="766949"/>
    <lineage>
        <taxon>Eukaryota</taxon>
        <taxon>Fungi</taxon>
        <taxon>Dikarya</taxon>
        <taxon>Ascomycota</taxon>
        <taxon>Saccharomycotina</taxon>
        <taxon>Saccharomycetes</taxon>
        <taxon>Saccharomycodales</taxon>
        <taxon>Saccharomycodaceae</taxon>
        <taxon>Hanseniaspora</taxon>
    </lineage>
</organism>
<name>A0A1B7TIW2_9ASCO</name>
<dbReference type="Pfam" id="PF00249">
    <property type="entry name" value="Myb_DNA-binding"/>
    <property type="match status" value="2"/>
</dbReference>
<evidence type="ECO:0000256" key="1">
    <source>
        <dbReference type="ARBA" id="ARBA00022723"/>
    </source>
</evidence>
<keyword evidence="4" id="KW-0238">DNA-binding</keyword>
<keyword evidence="3" id="KW-0862">Zinc</keyword>
<dbReference type="CDD" id="cd00167">
    <property type="entry name" value="SANT"/>
    <property type="match status" value="2"/>
</dbReference>
<reference evidence="9" key="1">
    <citation type="journal article" date="2016" name="Proc. Natl. Acad. Sci. U.S.A.">
        <title>Comparative genomics of biotechnologically important yeasts.</title>
        <authorList>
            <person name="Riley R."/>
            <person name="Haridas S."/>
            <person name="Wolfe K.H."/>
            <person name="Lopes M.R."/>
            <person name="Hittinger C.T."/>
            <person name="Goeker M."/>
            <person name="Salamov A.A."/>
            <person name="Wisecaver J.H."/>
            <person name="Long T.M."/>
            <person name="Calvey C.H."/>
            <person name="Aerts A.L."/>
            <person name="Barry K.W."/>
            <person name="Choi C."/>
            <person name="Clum A."/>
            <person name="Coughlan A.Y."/>
            <person name="Deshpande S."/>
            <person name="Douglass A.P."/>
            <person name="Hanson S.J."/>
            <person name="Klenk H.-P."/>
            <person name="LaButti K.M."/>
            <person name="Lapidus A."/>
            <person name="Lindquist E.A."/>
            <person name="Lipzen A.M."/>
            <person name="Meier-Kolthoff J.P."/>
            <person name="Ohm R.A."/>
            <person name="Otillar R.P."/>
            <person name="Pangilinan J.L."/>
            <person name="Peng Y."/>
            <person name="Rokas A."/>
            <person name="Rosa C.A."/>
            <person name="Scheuner C."/>
            <person name="Sibirny A.A."/>
            <person name="Slot J.C."/>
            <person name="Stielow J.B."/>
            <person name="Sun H."/>
            <person name="Kurtzman C.P."/>
            <person name="Blackwell M."/>
            <person name="Grigoriev I.V."/>
            <person name="Jeffries T.W."/>
        </authorList>
    </citation>
    <scope>NUCLEOTIDE SEQUENCE [LARGE SCALE GENOMIC DNA]</scope>
    <source>
        <strain evidence="9">NRRL Y-1626</strain>
    </source>
</reference>
<dbReference type="SUPFAM" id="SSF46689">
    <property type="entry name" value="Homeodomain-like"/>
    <property type="match status" value="2"/>
</dbReference>
<evidence type="ECO:0000256" key="4">
    <source>
        <dbReference type="ARBA" id="ARBA00023125"/>
    </source>
</evidence>
<dbReference type="OrthoDB" id="10258692at2759"/>
<feature type="region of interest" description="Disordered" evidence="6">
    <location>
        <begin position="849"/>
        <end position="872"/>
    </location>
</feature>
<dbReference type="InterPro" id="IPR017884">
    <property type="entry name" value="SANT_dom"/>
</dbReference>
<dbReference type="Gene3D" id="1.10.10.60">
    <property type="entry name" value="Homeodomain-like"/>
    <property type="match status" value="1"/>
</dbReference>
<dbReference type="EMBL" id="LXPE01000002">
    <property type="protein sequence ID" value="OBA28691.1"/>
    <property type="molecule type" value="Genomic_DNA"/>
</dbReference>
<dbReference type="SMART" id="SM00717">
    <property type="entry name" value="SANT"/>
    <property type="match status" value="2"/>
</dbReference>
<keyword evidence="1" id="KW-0479">Metal-binding</keyword>
<evidence type="ECO:0000256" key="3">
    <source>
        <dbReference type="ARBA" id="ARBA00022833"/>
    </source>
</evidence>
<feature type="compositionally biased region" description="Polar residues" evidence="6">
    <location>
        <begin position="474"/>
        <end position="497"/>
    </location>
</feature>
<dbReference type="GO" id="GO:0034967">
    <property type="term" value="C:Set3 complex"/>
    <property type="evidence" value="ECO:0007669"/>
    <property type="project" value="TreeGrafter"/>
</dbReference>
<dbReference type="PANTHER" id="PTHR13992:SF39">
    <property type="entry name" value="SMRTER, ISOFORM G"/>
    <property type="match status" value="1"/>
</dbReference>
<evidence type="ECO:0000259" key="7">
    <source>
        <dbReference type="PROSITE" id="PS51293"/>
    </source>
</evidence>
<gene>
    <name evidence="8" type="ORF">HANVADRAFT_326</name>
</gene>
<evidence type="ECO:0000256" key="5">
    <source>
        <dbReference type="ARBA" id="ARBA00023242"/>
    </source>
</evidence>
<keyword evidence="5" id="KW-0539">Nucleus</keyword>
<feature type="compositionally biased region" description="Polar residues" evidence="6">
    <location>
        <begin position="341"/>
        <end position="352"/>
    </location>
</feature>
<dbReference type="InterPro" id="IPR009057">
    <property type="entry name" value="Homeodomain-like_sf"/>
</dbReference>
<dbReference type="PROSITE" id="PS51293">
    <property type="entry name" value="SANT"/>
    <property type="match status" value="1"/>
</dbReference>
<feature type="region of interest" description="Disordered" evidence="6">
    <location>
        <begin position="601"/>
        <end position="620"/>
    </location>
</feature>
<dbReference type="GO" id="GO:0006357">
    <property type="term" value="P:regulation of transcription by RNA polymerase II"/>
    <property type="evidence" value="ECO:0007669"/>
    <property type="project" value="TreeGrafter"/>
</dbReference>
<evidence type="ECO:0000313" key="8">
    <source>
        <dbReference type="EMBL" id="OBA28691.1"/>
    </source>
</evidence>
<evidence type="ECO:0000313" key="9">
    <source>
        <dbReference type="Proteomes" id="UP000092321"/>
    </source>
</evidence>
<dbReference type="InterPro" id="IPR001005">
    <property type="entry name" value="SANT/Myb"/>
</dbReference>
<dbReference type="InterPro" id="IPR051571">
    <property type="entry name" value="N-CoR_corepressor"/>
</dbReference>
<dbReference type="PANTHER" id="PTHR13992">
    <property type="entry name" value="NUCLEAR RECEPTOR CO-REPRESSOR RELATED NCOR"/>
    <property type="match status" value="1"/>
</dbReference>
<feature type="compositionally biased region" description="Basic and acidic residues" evidence="6">
    <location>
        <begin position="457"/>
        <end position="473"/>
    </location>
</feature>
<sequence length="928" mass="106616">MNTLKVDDLSTYYKEPIGKNSQFIPKSLKEYPLRPVIKSSNNNDELMEAIFPMKEVDLKLFYLIQDHKQSSDYTKTEIKLKLPDLKEKYNDFYYSNLLSFKNEFEKKYEIIANLHKNSEIYKFQMTKVYVDKYNKQKEYILPKIEDLSFKHKNEVEINYEKDLEKENLLRQKDEEEAAQKSINQSSRNNVIVDEAKLEELMAKLDPLNKYRQGAANEIPEMIYNPMDLFMERNYQDVNTLVMNKTKWAELTTKDNKNKLHTFSPEEEKLFYEAFMLYPKEFGKISKHMKYMRTVEELIAYYYHTKLQKNYFGKYLKMKEDLEKEKEMKKQKKKSLKQQGKTSSVASPNTTAEFSPAISGKKKIDRSTNNTPNQQLKQNVTSTDLNNASEKNDSEKGHVKFSVFNDTSIPVESIPDIKDEISEKKPLTNEETPSVADTTVADAPVVTKPIVSTTLEIAKTETDKEEKEQKEDTIPKTQTENVQMPSVPEKTSTTSDIDQQQQFGKKRKLSSEVSSSSETPSHKKISSNKTSYWSVHEAAAFPDLLRKHGKDWKNISTDIGTKSVTMIRNYYMKKGKELGFDNYVEEFIQKQKELGIEVKQQDDFANSKSSRSVSPIEQHPEQQDVILQKTYENTNVIKPSVTTTEIVPDQKQLNVLPPLTQQLLNKRSSYFLPAQTNMNPHFPQPIKPSLELFPQQQQQQQNQNSQLQPLQPKISHQLPPLALRKASSVSGLSISSFDQQKQKQQNSVNLPPIVSYNTQATQMKSSFPLPQTSNIPSKFSTAPPINTYNNNVPIAPKYLHNNNQTTYATNTVNKFQYTLGNNNMTNSPTQLQTGNNIGTYQSYQQQTIPTSNTPTTLMTNNNNNNNTSTYGRNTTTQLSIKKNIIKPSTTTNTSKKSVNASFFDPLSALAAIASNEQKLMEEEENKKKK</sequence>
<dbReference type="AlphaFoldDB" id="A0A1B7TIW2"/>
<comment type="caution">
    <text evidence="8">The sequence shown here is derived from an EMBL/GenBank/DDBJ whole genome shotgun (WGS) entry which is preliminary data.</text>
</comment>
<dbReference type="FunFam" id="1.10.10.60:FF:000012">
    <property type="entry name" value="Metastasis-associated 1 family, member 3"/>
    <property type="match status" value="1"/>
</dbReference>
<evidence type="ECO:0000256" key="6">
    <source>
        <dbReference type="SAM" id="MobiDB-lite"/>
    </source>
</evidence>
<keyword evidence="9" id="KW-1185">Reference proteome</keyword>
<feature type="compositionally biased region" description="Polar residues" evidence="6">
    <location>
        <begin position="602"/>
        <end position="614"/>
    </location>
</feature>
<proteinExistence type="predicted"/>
<protein>
    <recommendedName>
        <fullName evidence="7">SANT domain-containing protein</fullName>
    </recommendedName>
</protein>
<dbReference type="GO" id="GO:0008270">
    <property type="term" value="F:zinc ion binding"/>
    <property type="evidence" value="ECO:0007669"/>
    <property type="project" value="UniProtKB-KW"/>
</dbReference>
<accession>A0A1B7TIW2</accession>
<dbReference type="Gene3D" id="1.20.58.1880">
    <property type="match status" value="1"/>
</dbReference>
<feature type="domain" description="SANT" evidence="7">
    <location>
        <begin position="263"/>
        <end position="309"/>
    </location>
</feature>
<dbReference type="GO" id="GO:0003677">
    <property type="term" value="F:DNA binding"/>
    <property type="evidence" value="ECO:0007669"/>
    <property type="project" value="UniProtKB-KW"/>
</dbReference>